<evidence type="ECO:0000256" key="4">
    <source>
        <dbReference type="ARBA" id="ARBA00022989"/>
    </source>
</evidence>
<feature type="transmembrane region" description="Helical" evidence="6">
    <location>
        <begin position="108"/>
        <end position="131"/>
    </location>
</feature>
<evidence type="ECO:0000256" key="6">
    <source>
        <dbReference type="SAM" id="Phobius"/>
    </source>
</evidence>
<feature type="transmembrane region" description="Helical" evidence="6">
    <location>
        <begin position="20"/>
        <end position="42"/>
    </location>
</feature>
<accession>A0A7J9UXW8</accession>
<dbReference type="InterPro" id="IPR020846">
    <property type="entry name" value="MFS_dom"/>
</dbReference>
<comment type="caution">
    <text evidence="8">The sequence shown here is derived from an EMBL/GenBank/DDBJ whole genome shotgun (WGS) entry which is preliminary data.</text>
</comment>
<keyword evidence="2" id="KW-1003">Cell membrane</keyword>
<evidence type="ECO:0000256" key="2">
    <source>
        <dbReference type="ARBA" id="ARBA00022475"/>
    </source>
</evidence>
<sequence>MTTSVLPELGASFGVGADTASLSVMAYTLPFAATMLFSGRLGQRWGVERTVARTYSLFVVAALACAVAPVWWVFLTSFMALGVLNAFTTPLIMAVLAKVTEQARLGRVLGTMGALAATGTLSAPLVSGMLAQFSWRYAFVCLAVAALALRLVGVPAAPGQGAPHVVPVPVAGRSRTLWLCGINLMVGTGVVGLGFLVALFADDTLGSGSAERGIILMSGGVASLVLAPLIGAGLDRWGAMRVGGAALLTSASCIALVPTGATSALALAALWAAASAGAQGVGVAINKYVLGTPGGPSTISFVQAFRFFGMGLAPVILLPAHRQVDGGGFFLAAALVGAALLVHLAARPVDDRSLAARVGATGDAREHRPDR</sequence>
<evidence type="ECO:0000256" key="3">
    <source>
        <dbReference type="ARBA" id="ARBA00022692"/>
    </source>
</evidence>
<dbReference type="EMBL" id="WHPD01002505">
    <property type="protein sequence ID" value="MPV89312.1"/>
    <property type="molecule type" value="Genomic_DNA"/>
</dbReference>
<dbReference type="InterPro" id="IPR050189">
    <property type="entry name" value="MFS_Efflux_Transporters"/>
</dbReference>
<keyword evidence="9" id="KW-1185">Reference proteome</keyword>
<dbReference type="SUPFAM" id="SSF103473">
    <property type="entry name" value="MFS general substrate transporter"/>
    <property type="match status" value="1"/>
</dbReference>
<organism evidence="8 9">
    <name type="scientific">Georgenia ruanii</name>
    <dbReference type="NCBI Taxonomy" id="348442"/>
    <lineage>
        <taxon>Bacteria</taxon>
        <taxon>Bacillati</taxon>
        <taxon>Actinomycetota</taxon>
        <taxon>Actinomycetes</taxon>
        <taxon>Micrococcales</taxon>
        <taxon>Bogoriellaceae</taxon>
        <taxon>Georgenia</taxon>
    </lineage>
</organism>
<proteinExistence type="predicted"/>
<feature type="transmembrane region" description="Helical" evidence="6">
    <location>
        <begin position="294"/>
        <end position="317"/>
    </location>
</feature>
<feature type="transmembrane region" description="Helical" evidence="6">
    <location>
        <begin position="246"/>
        <end position="274"/>
    </location>
</feature>
<feature type="transmembrane region" description="Helical" evidence="6">
    <location>
        <begin position="213"/>
        <end position="234"/>
    </location>
</feature>
<name>A0A7J9UXW8_9MICO</name>
<dbReference type="Gene3D" id="1.20.1250.20">
    <property type="entry name" value="MFS general substrate transporter like domains"/>
    <property type="match status" value="2"/>
</dbReference>
<keyword evidence="3 6" id="KW-0812">Transmembrane</keyword>
<evidence type="ECO:0000313" key="9">
    <source>
        <dbReference type="Proteomes" id="UP000429644"/>
    </source>
</evidence>
<dbReference type="InterPro" id="IPR036259">
    <property type="entry name" value="MFS_trans_sf"/>
</dbReference>
<dbReference type="PANTHER" id="PTHR43124:SF3">
    <property type="entry name" value="CHLORAMPHENICOL EFFLUX PUMP RV0191"/>
    <property type="match status" value="1"/>
</dbReference>
<dbReference type="Pfam" id="PF07690">
    <property type="entry name" value="MFS_1"/>
    <property type="match status" value="1"/>
</dbReference>
<comment type="subcellular location">
    <subcellularLocation>
        <location evidence="1">Cell membrane</location>
        <topology evidence="1">Multi-pass membrane protein</topology>
    </subcellularLocation>
</comment>
<dbReference type="InterPro" id="IPR011701">
    <property type="entry name" value="MFS"/>
</dbReference>
<dbReference type="GO" id="GO:0022857">
    <property type="term" value="F:transmembrane transporter activity"/>
    <property type="evidence" value="ECO:0007669"/>
    <property type="project" value="InterPro"/>
</dbReference>
<feature type="domain" description="Major facilitator superfamily (MFS) profile" evidence="7">
    <location>
        <begin position="1"/>
        <end position="351"/>
    </location>
</feature>
<keyword evidence="5 6" id="KW-0472">Membrane</keyword>
<dbReference type="PANTHER" id="PTHR43124">
    <property type="entry name" value="PURINE EFFLUX PUMP PBUE"/>
    <property type="match status" value="1"/>
</dbReference>
<dbReference type="PROSITE" id="PS50850">
    <property type="entry name" value="MFS"/>
    <property type="match status" value="1"/>
</dbReference>
<evidence type="ECO:0000259" key="7">
    <source>
        <dbReference type="PROSITE" id="PS50850"/>
    </source>
</evidence>
<protein>
    <submittedName>
        <fullName evidence="8">MFS transporter</fullName>
    </submittedName>
</protein>
<feature type="transmembrane region" description="Helical" evidence="6">
    <location>
        <begin position="137"/>
        <end position="157"/>
    </location>
</feature>
<dbReference type="AlphaFoldDB" id="A0A7J9UXW8"/>
<feature type="transmembrane region" description="Helical" evidence="6">
    <location>
        <begin position="329"/>
        <end position="346"/>
    </location>
</feature>
<keyword evidence="4 6" id="KW-1133">Transmembrane helix</keyword>
<dbReference type="Proteomes" id="UP000429644">
    <property type="component" value="Unassembled WGS sequence"/>
</dbReference>
<evidence type="ECO:0000256" key="5">
    <source>
        <dbReference type="ARBA" id="ARBA00023136"/>
    </source>
</evidence>
<feature type="transmembrane region" description="Helical" evidence="6">
    <location>
        <begin position="78"/>
        <end position="96"/>
    </location>
</feature>
<dbReference type="GO" id="GO:0005886">
    <property type="term" value="C:plasma membrane"/>
    <property type="evidence" value="ECO:0007669"/>
    <property type="project" value="UniProtKB-SubCell"/>
</dbReference>
<reference evidence="8 9" key="1">
    <citation type="submission" date="2019-10" db="EMBL/GenBank/DDBJ databases">
        <title>Georgenia wutianyii sp. nov. and Georgenia yuyongxinii sp. nov. isolated from plateau pika (Ochotona curzoniae) in the Qinghai-Tibet plateau of China.</title>
        <authorList>
            <person name="Tian Z."/>
        </authorList>
    </citation>
    <scope>NUCLEOTIDE SEQUENCE [LARGE SCALE GENOMIC DNA]</scope>
    <source>
        <strain evidence="8 9">JCM 15130</strain>
    </source>
</reference>
<feature type="transmembrane region" description="Helical" evidence="6">
    <location>
        <begin position="177"/>
        <end position="201"/>
    </location>
</feature>
<evidence type="ECO:0000256" key="1">
    <source>
        <dbReference type="ARBA" id="ARBA00004651"/>
    </source>
</evidence>
<feature type="transmembrane region" description="Helical" evidence="6">
    <location>
        <begin position="54"/>
        <end position="72"/>
    </location>
</feature>
<gene>
    <name evidence="8" type="ORF">GB882_11600</name>
</gene>
<evidence type="ECO:0000313" key="8">
    <source>
        <dbReference type="EMBL" id="MPV89312.1"/>
    </source>
</evidence>